<dbReference type="CDD" id="cd00229">
    <property type="entry name" value="SGNH_hydrolase"/>
    <property type="match status" value="1"/>
</dbReference>
<proteinExistence type="predicted"/>
<feature type="signal peptide" evidence="1">
    <location>
        <begin position="1"/>
        <end position="18"/>
    </location>
</feature>
<evidence type="ECO:0000313" key="5">
    <source>
        <dbReference type="Proteomes" id="UP000179243"/>
    </source>
</evidence>
<dbReference type="SUPFAM" id="SSF52266">
    <property type="entry name" value="SGNH hydrolase"/>
    <property type="match status" value="1"/>
</dbReference>
<feature type="domain" description="Secretion system C-terminal sorting" evidence="3">
    <location>
        <begin position="284"/>
        <end position="364"/>
    </location>
</feature>
<dbReference type="NCBIfam" id="TIGR04183">
    <property type="entry name" value="Por_Secre_tail"/>
    <property type="match status" value="1"/>
</dbReference>
<evidence type="ECO:0000259" key="2">
    <source>
        <dbReference type="Pfam" id="PF13472"/>
    </source>
</evidence>
<evidence type="ECO:0008006" key="6">
    <source>
        <dbReference type="Google" id="ProtNLM"/>
    </source>
</evidence>
<dbReference type="EMBL" id="MFYX01000033">
    <property type="protein sequence ID" value="OGK06332.1"/>
    <property type="molecule type" value="Genomic_DNA"/>
</dbReference>
<sequence length="370" mass="40655">MKKQALLFIACAALSIHGLDFSVYTTIDQETKDSLRANWLAKFPASGYVHGNVATFGASVTNSRAFWCPFPGSATGVVPNTNAESYLIDKDDDANCAVNGYTVDDGILCLSGAMNTLKPEVIICKYGGNDIFKNKLSTFPRRFRQYITIILLKGIIPIMSTINPVMDNGIDLTPEVLAANDSVRAIAREKHVVLVDYWQAFMDYTNNNPFTATWFGDQYVHPSGGCNLTDTATPACGYGIRNAVSWHAVNKVYRIIVENGTPDHVGLEQQAARSGGFIHALEAYPNPFNANTVITMTNDELSDIAGMNPELKIYNIRGKMVADLSSNTRNPKFIIHNSFKWNASNFPSGVYTIRAKKGNTIASKNIFLIK</sequence>
<evidence type="ECO:0000259" key="3">
    <source>
        <dbReference type="Pfam" id="PF18962"/>
    </source>
</evidence>
<reference evidence="4 5" key="1">
    <citation type="journal article" date="2016" name="Nat. Commun.">
        <title>Thousands of microbial genomes shed light on interconnected biogeochemical processes in an aquifer system.</title>
        <authorList>
            <person name="Anantharaman K."/>
            <person name="Brown C.T."/>
            <person name="Hug L.A."/>
            <person name="Sharon I."/>
            <person name="Castelle C.J."/>
            <person name="Probst A.J."/>
            <person name="Thomas B.C."/>
            <person name="Singh A."/>
            <person name="Wilkins M.J."/>
            <person name="Karaoz U."/>
            <person name="Brodie E.L."/>
            <person name="Williams K.H."/>
            <person name="Hubbard S.S."/>
            <person name="Banfield J.F."/>
        </authorList>
    </citation>
    <scope>NUCLEOTIDE SEQUENCE [LARGE SCALE GENOMIC DNA]</scope>
</reference>
<dbReference type="InterPro" id="IPR036514">
    <property type="entry name" value="SGNH_hydro_sf"/>
</dbReference>
<dbReference type="Pfam" id="PF18962">
    <property type="entry name" value="Por_Secre_tail"/>
    <property type="match status" value="1"/>
</dbReference>
<dbReference type="Pfam" id="PF13472">
    <property type="entry name" value="Lipase_GDSL_2"/>
    <property type="match status" value="1"/>
</dbReference>
<protein>
    <recommendedName>
        <fullName evidence="6">Secretion system C-terminal sorting domain-containing protein</fullName>
    </recommendedName>
</protein>
<evidence type="ECO:0000256" key="1">
    <source>
        <dbReference type="SAM" id="SignalP"/>
    </source>
</evidence>
<comment type="caution">
    <text evidence="4">The sequence shown here is derived from an EMBL/GenBank/DDBJ whole genome shotgun (WGS) entry which is preliminary data.</text>
</comment>
<dbReference type="InterPro" id="IPR026444">
    <property type="entry name" value="Secre_tail"/>
</dbReference>
<dbReference type="InterPro" id="IPR051532">
    <property type="entry name" value="Ester_Hydrolysis_Enzymes"/>
</dbReference>
<gene>
    <name evidence="4" type="ORF">A2519_08660</name>
</gene>
<dbReference type="InterPro" id="IPR013830">
    <property type="entry name" value="SGNH_hydro"/>
</dbReference>
<dbReference type="PANTHER" id="PTHR30383">
    <property type="entry name" value="THIOESTERASE 1/PROTEASE 1/LYSOPHOSPHOLIPASE L1"/>
    <property type="match status" value="1"/>
</dbReference>
<dbReference type="Proteomes" id="UP000179243">
    <property type="component" value="Unassembled WGS sequence"/>
</dbReference>
<accession>A0A1F7FIP2</accession>
<dbReference type="AlphaFoldDB" id="A0A1F7FIP2"/>
<dbReference type="GO" id="GO:0004622">
    <property type="term" value="F:phosphatidylcholine lysophospholipase activity"/>
    <property type="evidence" value="ECO:0007669"/>
    <property type="project" value="TreeGrafter"/>
</dbReference>
<organism evidence="4 5">
    <name type="scientific">Candidatus Raymondbacteria bacterium RIFOXYD12_FULL_49_13</name>
    <dbReference type="NCBI Taxonomy" id="1817890"/>
    <lineage>
        <taxon>Bacteria</taxon>
        <taxon>Raymondiibacteriota</taxon>
    </lineage>
</organism>
<feature type="chain" id="PRO_5009528747" description="Secretion system C-terminal sorting domain-containing protein" evidence="1">
    <location>
        <begin position="19"/>
        <end position="370"/>
    </location>
</feature>
<feature type="domain" description="SGNH hydrolase-type esterase" evidence="2">
    <location>
        <begin position="70"/>
        <end position="223"/>
    </location>
</feature>
<name>A0A1F7FIP2_UNCRA</name>
<evidence type="ECO:0000313" key="4">
    <source>
        <dbReference type="EMBL" id="OGK06332.1"/>
    </source>
</evidence>
<dbReference type="PANTHER" id="PTHR30383:SF5">
    <property type="entry name" value="SGNH HYDROLASE-TYPE ESTERASE DOMAIN-CONTAINING PROTEIN"/>
    <property type="match status" value="1"/>
</dbReference>
<keyword evidence="1" id="KW-0732">Signal</keyword>
<dbReference type="Gene3D" id="3.40.50.1110">
    <property type="entry name" value="SGNH hydrolase"/>
    <property type="match status" value="1"/>
</dbReference>